<dbReference type="RefSeq" id="WP_255898233.1">
    <property type="nucleotide sequence ID" value="NZ_CP050470.1"/>
</dbReference>
<keyword evidence="2" id="KW-1185">Reference proteome</keyword>
<organism evidence="1 2">
    <name type="scientific">Vibrio campbellii</name>
    <dbReference type="NCBI Taxonomy" id="680"/>
    <lineage>
        <taxon>Bacteria</taxon>
        <taxon>Pseudomonadati</taxon>
        <taxon>Pseudomonadota</taxon>
        <taxon>Gammaproteobacteria</taxon>
        <taxon>Vibrionales</taxon>
        <taxon>Vibrionaceae</taxon>
        <taxon>Vibrio</taxon>
    </lineage>
</organism>
<evidence type="ECO:0000313" key="1">
    <source>
        <dbReference type="EMBL" id="UTZ31739.1"/>
    </source>
</evidence>
<reference evidence="1" key="1">
    <citation type="submission" date="2020-03" db="EMBL/GenBank/DDBJ databases">
        <title>Five strains of Vibrio campbellii isolated from Mariana Trench.</title>
        <authorList>
            <person name="Liang J."/>
            <person name="Zhang X.-H."/>
        </authorList>
    </citation>
    <scope>NUCLEOTIDE SEQUENCE</scope>
    <source>
        <strain evidence="1">LJC013</strain>
    </source>
</reference>
<accession>A0ABY5IFR7</accession>
<dbReference type="EMBL" id="CP050470">
    <property type="protein sequence ID" value="UTZ31739.1"/>
    <property type="molecule type" value="Genomic_DNA"/>
</dbReference>
<protein>
    <submittedName>
        <fullName evidence="1">DNAase</fullName>
    </submittedName>
</protein>
<dbReference type="Proteomes" id="UP001059912">
    <property type="component" value="Chromosome 1"/>
</dbReference>
<evidence type="ECO:0000313" key="2">
    <source>
        <dbReference type="Proteomes" id="UP001059912"/>
    </source>
</evidence>
<sequence length="124" mass="13483">MIEVMTGNERAMSRLEVAFRACPADYQDLQTEVKGGRVSVYRLTGEGYDVIIAGEIVGDSYFLWGLVGAGLVSAIHELSAHVKSAGLSSISAATHHPSMARLCRKLNTLEADDDDRTLMTMEVH</sequence>
<proteinExistence type="predicted"/>
<name>A0ABY5IFR7_9VIBR</name>
<gene>
    <name evidence="1" type="ORF">HB762_10210</name>
</gene>